<proteinExistence type="predicted"/>
<evidence type="ECO:0000313" key="3">
    <source>
        <dbReference type="EMBL" id="EPQ58515.1"/>
    </source>
</evidence>
<dbReference type="InterPro" id="IPR029052">
    <property type="entry name" value="Metallo-depent_PP-like"/>
</dbReference>
<dbReference type="EMBL" id="KB469298">
    <property type="protein sequence ID" value="EPQ58515.1"/>
    <property type="molecule type" value="Genomic_DNA"/>
</dbReference>
<evidence type="ECO:0000313" key="4">
    <source>
        <dbReference type="Proteomes" id="UP000030669"/>
    </source>
</evidence>
<name>S7RUV6_GLOTA</name>
<dbReference type="InterPro" id="IPR052900">
    <property type="entry name" value="Phospholipid_Metab_Enz"/>
</dbReference>
<keyword evidence="1" id="KW-0812">Transmembrane</keyword>
<dbReference type="eggNOG" id="ENOG502QPM1">
    <property type="taxonomic scope" value="Eukaryota"/>
</dbReference>
<dbReference type="CDD" id="cd07389">
    <property type="entry name" value="MPP_PhoD"/>
    <property type="match status" value="1"/>
</dbReference>
<dbReference type="HOGENOM" id="CLU_013967_1_0_1"/>
<keyword evidence="1" id="KW-1133">Transmembrane helix</keyword>
<evidence type="ECO:0000259" key="2">
    <source>
        <dbReference type="Pfam" id="PF09423"/>
    </source>
</evidence>
<dbReference type="SUPFAM" id="SSF56300">
    <property type="entry name" value="Metallo-dependent phosphatases"/>
    <property type="match status" value="1"/>
</dbReference>
<dbReference type="PANTHER" id="PTHR43606">
    <property type="entry name" value="PHOSPHATASE, PUTATIVE (AFU_ORTHOLOGUE AFUA_6G08710)-RELATED"/>
    <property type="match status" value="1"/>
</dbReference>
<accession>S7RUV6</accession>
<dbReference type="OrthoDB" id="2100241at2759"/>
<dbReference type="Gene3D" id="3.60.21.70">
    <property type="entry name" value="PhoD-like phosphatase"/>
    <property type="match status" value="1"/>
</dbReference>
<protein>
    <recommendedName>
        <fullName evidence="2">PhoD-like phosphatase metallophosphatase domain-containing protein</fullName>
    </recommendedName>
</protein>
<keyword evidence="4" id="KW-1185">Reference proteome</keyword>
<dbReference type="KEGG" id="gtr:GLOTRDRAFT_91906"/>
<feature type="domain" description="PhoD-like phosphatase metallophosphatase" evidence="2">
    <location>
        <begin position="367"/>
        <end position="597"/>
    </location>
</feature>
<organism evidence="3 4">
    <name type="scientific">Gloeophyllum trabeum (strain ATCC 11539 / FP-39264 / Madison 617)</name>
    <name type="common">Brown rot fungus</name>
    <dbReference type="NCBI Taxonomy" id="670483"/>
    <lineage>
        <taxon>Eukaryota</taxon>
        <taxon>Fungi</taxon>
        <taxon>Dikarya</taxon>
        <taxon>Basidiomycota</taxon>
        <taxon>Agaricomycotina</taxon>
        <taxon>Agaricomycetes</taxon>
        <taxon>Gloeophyllales</taxon>
        <taxon>Gloeophyllaceae</taxon>
        <taxon>Gloeophyllum</taxon>
    </lineage>
</organism>
<dbReference type="InterPro" id="IPR038607">
    <property type="entry name" value="PhoD-like_sf"/>
</dbReference>
<dbReference type="PANTHER" id="PTHR43606:SF2">
    <property type="entry name" value="ALKALINE PHOSPHATASE FAMILY PROTEIN (AFU_ORTHOLOGUE AFUA_5G03860)"/>
    <property type="match status" value="1"/>
</dbReference>
<dbReference type="RefSeq" id="XP_007863672.1">
    <property type="nucleotide sequence ID" value="XM_007865481.1"/>
</dbReference>
<evidence type="ECO:0000256" key="1">
    <source>
        <dbReference type="SAM" id="Phobius"/>
    </source>
</evidence>
<sequence length="672" mass="75286">MGALRYFNAAVSTALRAITYLYLRVAPHHLAVPVIPVLYSLYLLTYSLSAIPLEESTKIEPANGNEEKAKDERPEVRAVKVTSPQSPDTLSTILFSLPTPIAKLRITNLALNTLLFLAAVDFTAYPYFDAAQDVTFTRVGAVYPDAVKLAVRYPYPYDHNVTESILQVQYRQVKQDSVMHVARWQDGPLVPLSAEDDWTNTVKLADLSPSTSYEYRLRCNAPCEPDILPYPASPIRFRTFPDPRLTYGSHFRFVFTSCTTLNFPYLPFQGRTIKGYDLLADYIWPRKPVLNLTEAAGKAKSVLSESLETAKLVVANASEAFVGTTSSSEPAISTAISVVSSLVSPSPSPSASPSLSEATDSPEGVPVEFMLFLGDFIYADVPVYFGDSEEAYRRLYRRTYNSPSFRKVYEKLQAISAIFHVYDDHEIINNFAGQGSDSIDPYPTAARAYETYLAAANYESAGNDKYYYDFRYGDVAFFVMDTRRYRSDINSEDVESRTMLGDQQLAALYDWLGKVNSTATFKFIVTSVPFTSLWTYEGQIDTWAAFEHEKASLLDVLHTVPNVIFLSGDRHEFAVIEFTAEHGYPILEVSTSPLNMFYVPFIRTLKPRSEAVVRKIRTEVIVTEEGLNDTVTVVDEVPKERVIKSALEVDTTNANKPVVHLELLVDGKSTYK</sequence>
<dbReference type="STRING" id="670483.S7RUV6"/>
<dbReference type="OMA" id="IHGPASF"/>
<feature type="transmembrane region" description="Helical" evidence="1">
    <location>
        <begin position="30"/>
        <end position="48"/>
    </location>
</feature>
<dbReference type="GeneID" id="19309340"/>
<dbReference type="Pfam" id="PF09423">
    <property type="entry name" value="PhoD"/>
    <property type="match status" value="1"/>
</dbReference>
<reference evidence="3 4" key="1">
    <citation type="journal article" date="2012" name="Science">
        <title>The Paleozoic origin of enzymatic lignin decomposition reconstructed from 31 fungal genomes.</title>
        <authorList>
            <person name="Floudas D."/>
            <person name="Binder M."/>
            <person name="Riley R."/>
            <person name="Barry K."/>
            <person name="Blanchette R.A."/>
            <person name="Henrissat B."/>
            <person name="Martinez A.T."/>
            <person name="Otillar R."/>
            <person name="Spatafora J.W."/>
            <person name="Yadav J.S."/>
            <person name="Aerts A."/>
            <person name="Benoit I."/>
            <person name="Boyd A."/>
            <person name="Carlson A."/>
            <person name="Copeland A."/>
            <person name="Coutinho P.M."/>
            <person name="de Vries R.P."/>
            <person name="Ferreira P."/>
            <person name="Findley K."/>
            <person name="Foster B."/>
            <person name="Gaskell J."/>
            <person name="Glotzer D."/>
            <person name="Gorecki P."/>
            <person name="Heitman J."/>
            <person name="Hesse C."/>
            <person name="Hori C."/>
            <person name="Igarashi K."/>
            <person name="Jurgens J.A."/>
            <person name="Kallen N."/>
            <person name="Kersten P."/>
            <person name="Kohler A."/>
            <person name="Kuees U."/>
            <person name="Kumar T.K.A."/>
            <person name="Kuo A."/>
            <person name="LaButti K."/>
            <person name="Larrondo L.F."/>
            <person name="Lindquist E."/>
            <person name="Ling A."/>
            <person name="Lombard V."/>
            <person name="Lucas S."/>
            <person name="Lundell T."/>
            <person name="Martin R."/>
            <person name="McLaughlin D.J."/>
            <person name="Morgenstern I."/>
            <person name="Morin E."/>
            <person name="Murat C."/>
            <person name="Nagy L.G."/>
            <person name="Nolan M."/>
            <person name="Ohm R.A."/>
            <person name="Patyshakuliyeva A."/>
            <person name="Rokas A."/>
            <person name="Ruiz-Duenas F.J."/>
            <person name="Sabat G."/>
            <person name="Salamov A."/>
            <person name="Samejima M."/>
            <person name="Schmutz J."/>
            <person name="Slot J.C."/>
            <person name="St John F."/>
            <person name="Stenlid J."/>
            <person name="Sun H."/>
            <person name="Sun S."/>
            <person name="Syed K."/>
            <person name="Tsang A."/>
            <person name="Wiebenga A."/>
            <person name="Young D."/>
            <person name="Pisabarro A."/>
            <person name="Eastwood D.C."/>
            <person name="Martin F."/>
            <person name="Cullen D."/>
            <person name="Grigoriev I.V."/>
            <person name="Hibbett D.S."/>
        </authorList>
    </citation>
    <scope>NUCLEOTIDE SEQUENCE [LARGE SCALE GENOMIC DNA]</scope>
    <source>
        <strain evidence="3 4">ATCC 11539</strain>
    </source>
</reference>
<keyword evidence="1" id="KW-0472">Membrane</keyword>
<dbReference type="InterPro" id="IPR018946">
    <property type="entry name" value="PhoD-like_MPP"/>
</dbReference>
<gene>
    <name evidence="3" type="ORF">GLOTRDRAFT_91906</name>
</gene>
<dbReference type="AlphaFoldDB" id="S7RUV6"/>
<dbReference type="Proteomes" id="UP000030669">
    <property type="component" value="Unassembled WGS sequence"/>
</dbReference>